<protein>
    <submittedName>
        <fullName evidence="2">Uncharacterized protein</fullName>
    </submittedName>
</protein>
<keyword evidence="3" id="KW-1185">Reference proteome</keyword>
<accession>F3ZXJ2</accession>
<evidence type="ECO:0000313" key="2">
    <source>
        <dbReference type="EMBL" id="AEE97673.1"/>
    </source>
</evidence>
<dbReference type="STRING" id="697281.Mahau_2523"/>
<evidence type="ECO:0000313" key="3">
    <source>
        <dbReference type="Proteomes" id="UP000008457"/>
    </source>
</evidence>
<dbReference type="Proteomes" id="UP000008457">
    <property type="component" value="Chromosome"/>
</dbReference>
<gene>
    <name evidence="2" type="ordered locus">Mahau_2523</name>
</gene>
<reference evidence="2 3" key="2">
    <citation type="journal article" date="2011" name="Stand. Genomic Sci.">
        <title>Complete genome sequence of Mahella australiensis type strain (50-1 BON).</title>
        <authorList>
            <person name="Sikorski J."/>
            <person name="Teshima H."/>
            <person name="Nolan M."/>
            <person name="Lucas S."/>
            <person name="Hammon N."/>
            <person name="Deshpande S."/>
            <person name="Cheng J.F."/>
            <person name="Pitluck S."/>
            <person name="Liolios K."/>
            <person name="Pagani I."/>
            <person name="Ivanova N."/>
            <person name="Huntemann M."/>
            <person name="Mavromatis K."/>
            <person name="Ovchinikova G."/>
            <person name="Pati A."/>
            <person name="Tapia R."/>
            <person name="Han C."/>
            <person name="Goodwin L."/>
            <person name="Chen A."/>
            <person name="Palaniappan K."/>
            <person name="Land M."/>
            <person name="Hauser L."/>
            <person name="Ngatchou-Djao O.D."/>
            <person name="Rohde M."/>
            <person name="Pukall R."/>
            <person name="Spring S."/>
            <person name="Abt B."/>
            <person name="Goker M."/>
            <person name="Detter J.C."/>
            <person name="Woyke T."/>
            <person name="Bristow J."/>
            <person name="Markowitz V."/>
            <person name="Hugenholtz P."/>
            <person name="Eisen J.A."/>
            <person name="Kyrpides N.C."/>
            <person name="Klenk H.P."/>
            <person name="Lapidus A."/>
        </authorList>
    </citation>
    <scope>NUCLEOTIDE SEQUENCE [LARGE SCALE GENOMIC DNA]</scope>
    <source>
        <strain evidence="3">DSM 15567 / CIP 107919 / 50-1 BON</strain>
    </source>
</reference>
<keyword evidence="1" id="KW-1133">Transmembrane helix</keyword>
<dbReference type="KEGG" id="mas:Mahau_2523"/>
<dbReference type="RefSeq" id="WP_013782097.1">
    <property type="nucleotide sequence ID" value="NC_015520.1"/>
</dbReference>
<dbReference type="AlphaFoldDB" id="F3ZXJ2"/>
<sequence length="205" mass="23184">MRNDFLVMATIIIVITIISGAILIYQLTLPVANCEIQTVEIKVANIKSMELGNEISGKGTAVFGIGYGFIGEHPYYYVYKETGADQYLLDKLDAQKVYLVENNSQPRMVYQYKYFVVKGKSKAININGVKYKPDRLFRYEVNGETYAIVKNNTDNPEYKPLAEKLSLKPEETLYVSSLSPQIKLYVPKDTVKVECQLPTSKEVGL</sequence>
<organism evidence="2 3">
    <name type="scientific">Mahella australiensis (strain DSM 15567 / CIP 107919 / 50-1 BON)</name>
    <dbReference type="NCBI Taxonomy" id="697281"/>
    <lineage>
        <taxon>Bacteria</taxon>
        <taxon>Bacillati</taxon>
        <taxon>Bacillota</taxon>
        <taxon>Clostridia</taxon>
        <taxon>Thermoanaerobacterales</taxon>
        <taxon>Thermoanaerobacterales Family IV. Incertae Sedis</taxon>
        <taxon>Mahella</taxon>
    </lineage>
</organism>
<proteinExistence type="predicted"/>
<reference evidence="3" key="1">
    <citation type="submission" date="2010-11" db="EMBL/GenBank/DDBJ databases">
        <title>The complete genome of Mahella australiensis DSM 15567.</title>
        <authorList>
            <consortium name="US DOE Joint Genome Institute (JGI-PGF)"/>
            <person name="Lucas S."/>
            <person name="Copeland A."/>
            <person name="Lapidus A."/>
            <person name="Bruce D."/>
            <person name="Goodwin L."/>
            <person name="Pitluck S."/>
            <person name="Kyrpides N."/>
            <person name="Mavromatis K."/>
            <person name="Pagani I."/>
            <person name="Ivanova N."/>
            <person name="Teshima H."/>
            <person name="Brettin T."/>
            <person name="Detter J.C."/>
            <person name="Han C."/>
            <person name="Tapia R."/>
            <person name="Land M."/>
            <person name="Hauser L."/>
            <person name="Markowitz V."/>
            <person name="Cheng J.-F."/>
            <person name="Hugenholtz P."/>
            <person name="Woyke T."/>
            <person name="Wu D."/>
            <person name="Spring S."/>
            <person name="Pukall R."/>
            <person name="Steenblock K."/>
            <person name="Schneider S."/>
            <person name="Klenk H.-P."/>
            <person name="Eisen J.A."/>
        </authorList>
    </citation>
    <scope>NUCLEOTIDE SEQUENCE [LARGE SCALE GENOMIC DNA]</scope>
    <source>
        <strain evidence="3">DSM 15567 / CIP 107919 / 50-1 BON</strain>
    </source>
</reference>
<keyword evidence="1" id="KW-0472">Membrane</keyword>
<keyword evidence="1" id="KW-0812">Transmembrane</keyword>
<evidence type="ECO:0000256" key="1">
    <source>
        <dbReference type="SAM" id="Phobius"/>
    </source>
</evidence>
<feature type="transmembrane region" description="Helical" evidence="1">
    <location>
        <begin position="5"/>
        <end position="27"/>
    </location>
</feature>
<name>F3ZXJ2_MAHA5</name>
<dbReference type="HOGENOM" id="CLU_1336166_0_0_9"/>
<dbReference type="EMBL" id="CP002360">
    <property type="protein sequence ID" value="AEE97673.1"/>
    <property type="molecule type" value="Genomic_DNA"/>
</dbReference>